<dbReference type="EMBL" id="CP096983">
    <property type="protein sequence ID" value="URZ12476.1"/>
    <property type="molecule type" value="Genomic_DNA"/>
</dbReference>
<dbReference type="Pfam" id="PF03575">
    <property type="entry name" value="Peptidase_S51"/>
    <property type="match status" value="1"/>
</dbReference>
<evidence type="ECO:0000313" key="6">
    <source>
        <dbReference type="Proteomes" id="UP000190951"/>
    </source>
</evidence>
<name>A0A1S8MES2_9CLOT</name>
<dbReference type="InterPro" id="IPR029062">
    <property type="entry name" value="Class_I_gatase-like"/>
</dbReference>
<dbReference type="STRING" id="84029.CROST_27710"/>
<proteinExistence type="inferred from homology"/>
<keyword evidence="6" id="KW-1185">Reference proteome</keyword>
<dbReference type="RefSeq" id="WP_077832641.1">
    <property type="nucleotide sequence ID" value="NZ_CP096983.1"/>
</dbReference>
<organism evidence="5 6">
    <name type="scientific">Clostridium felsineum</name>
    <dbReference type="NCBI Taxonomy" id="36839"/>
    <lineage>
        <taxon>Bacteria</taxon>
        <taxon>Bacillati</taxon>
        <taxon>Bacillota</taxon>
        <taxon>Clostridia</taxon>
        <taxon>Eubacteriales</taxon>
        <taxon>Clostridiaceae</taxon>
        <taxon>Clostridium</taxon>
    </lineage>
</organism>
<comment type="similarity">
    <text evidence="1">Belongs to the peptidase S51 family.</text>
</comment>
<dbReference type="SUPFAM" id="SSF52317">
    <property type="entry name" value="Class I glutamine amidotransferase-like"/>
    <property type="match status" value="1"/>
</dbReference>
<dbReference type="GO" id="GO:0006508">
    <property type="term" value="P:proteolysis"/>
    <property type="evidence" value="ECO:0007669"/>
    <property type="project" value="UniProtKB-KW"/>
</dbReference>
<evidence type="ECO:0000313" key="5">
    <source>
        <dbReference type="EMBL" id="URZ12476.1"/>
    </source>
</evidence>
<gene>
    <name evidence="5" type="ORF">CROST_031980</name>
</gene>
<dbReference type="Gene3D" id="3.40.50.880">
    <property type="match status" value="1"/>
</dbReference>
<accession>A0A1S8MES2</accession>
<sequence>MINILLSMYNFHEAWAKGEVEKYIKPKDKVVVIPFSFGPEVGNIEDWNKEYNKKDGKHYKGFTAPFLYYGIKEENIELINYFVDSKNEAKRKIRNSNIVFFTGGLPDQMMLRLKEFDLIEELENFKGIIIGSSAGAMIQFYNYHITPDKDYRTFSYNRGLDLIRNFQIEVHYEKTEVQKNGIAKVLKEKTGTVYAISNKGGIIVYNNQVEILGDVEVFKN</sequence>
<keyword evidence="2" id="KW-0645">Protease</keyword>
<dbReference type="KEGG" id="crw:CROST_031980"/>
<evidence type="ECO:0000256" key="2">
    <source>
        <dbReference type="ARBA" id="ARBA00022670"/>
    </source>
</evidence>
<keyword evidence="3" id="KW-0378">Hydrolase</keyword>
<dbReference type="AlphaFoldDB" id="A0A1S8MES2"/>
<protein>
    <submittedName>
        <fullName evidence="5">Uncharacterized protein</fullName>
    </submittedName>
</protein>
<dbReference type="Proteomes" id="UP000190951">
    <property type="component" value="Chromosome"/>
</dbReference>
<reference evidence="5 6" key="1">
    <citation type="submission" date="2022-04" db="EMBL/GenBank/DDBJ databases">
        <title>Genome sequence of C. roseum typestrain.</title>
        <authorList>
            <person name="Poehlein A."/>
            <person name="Schoch T."/>
            <person name="Duerre P."/>
            <person name="Daniel R."/>
        </authorList>
    </citation>
    <scope>NUCLEOTIDE SEQUENCE [LARGE SCALE GENOMIC DNA]</scope>
    <source>
        <strain evidence="5 6">DSM 7320</strain>
    </source>
</reference>
<dbReference type="InterPro" id="IPR005320">
    <property type="entry name" value="Peptidase_S51"/>
</dbReference>
<dbReference type="GO" id="GO:0008236">
    <property type="term" value="F:serine-type peptidase activity"/>
    <property type="evidence" value="ECO:0007669"/>
    <property type="project" value="UniProtKB-KW"/>
</dbReference>
<evidence type="ECO:0000256" key="4">
    <source>
        <dbReference type="ARBA" id="ARBA00022825"/>
    </source>
</evidence>
<keyword evidence="4" id="KW-0720">Serine protease</keyword>
<evidence type="ECO:0000256" key="1">
    <source>
        <dbReference type="ARBA" id="ARBA00006534"/>
    </source>
</evidence>
<evidence type="ECO:0000256" key="3">
    <source>
        <dbReference type="ARBA" id="ARBA00022801"/>
    </source>
</evidence>